<reference evidence="2" key="1">
    <citation type="journal article" date="2022" name="New Phytol.">
        <title>Evolutionary transition to the ectomycorrhizal habit in the genomes of a hyperdiverse lineage of mushroom-forming fungi.</title>
        <authorList>
            <person name="Looney B."/>
            <person name="Miyauchi S."/>
            <person name="Morin E."/>
            <person name="Drula E."/>
            <person name="Courty P.E."/>
            <person name="Kohler A."/>
            <person name="Kuo A."/>
            <person name="LaButti K."/>
            <person name="Pangilinan J."/>
            <person name="Lipzen A."/>
            <person name="Riley R."/>
            <person name="Andreopoulos W."/>
            <person name="He G."/>
            <person name="Johnson J."/>
            <person name="Nolan M."/>
            <person name="Tritt A."/>
            <person name="Barry K.W."/>
            <person name="Grigoriev I.V."/>
            <person name="Nagy L.G."/>
            <person name="Hibbett D."/>
            <person name="Henrissat B."/>
            <person name="Matheny P.B."/>
            <person name="Labbe J."/>
            <person name="Martin F.M."/>
        </authorList>
    </citation>
    <scope>NUCLEOTIDE SEQUENCE</scope>
    <source>
        <strain evidence="2">BPL690</strain>
    </source>
</reference>
<organism evidence="2 3">
    <name type="scientific">Multifurca ochricompacta</name>
    <dbReference type="NCBI Taxonomy" id="376703"/>
    <lineage>
        <taxon>Eukaryota</taxon>
        <taxon>Fungi</taxon>
        <taxon>Dikarya</taxon>
        <taxon>Basidiomycota</taxon>
        <taxon>Agaricomycotina</taxon>
        <taxon>Agaricomycetes</taxon>
        <taxon>Russulales</taxon>
        <taxon>Russulaceae</taxon>
        <taxon>Multifurca</taxon>
    </lineage>
</organism>
<comment type="caution">
    <text evidence="2">The sequence shown here is derived from an EMBL/GenBank/DDBJ whole genome shotgun (WGS) entry which is preliminary data.</text>
</comment>
<gene>
    <name evidence="2" type="ORF">B0F90DRAFT_617124</name>
</gene>
<evidence type="ECO:0000256" key="1">
    <source>
        <dbReference type="SAM" id="Phobius"/>
    </source>
</evidence>
<name>A0AAD4M266_9AGAM</name>
<evidence type="ECO:0000313" key="2">
    <source>
        <dbReference type="EMBL" id="KAI0299398.1"/>
    </source>
</evidence>
<keyword evidence="1" id="KW-0812">Transmembrane</keyword>
<dbReference type="EMBL" id="WTXG01000023">
    <property type="protein sequence ID" value="KAI0299398.1"/>
    <property type="molecule type" value="Genomic_DNA"/>
</dbReference>
<keyword evidence="3" id="KW-1185">Reference proteome</keyword>
<proteinExistence type="predicted"/>
<keyword evidence="1" id="KW-0472">Membrane</keyword>
<accession>A0AAD4M266</accession>
<sequence>MGCLRSSGRRLPRIQPSPLRPQVKQFAFVTVRMVQNVIVPTAKNLVAPNLRTTPPFHLSLRRALRALPFLLAYTRCVLFFHVLSHHCHQMNNPSRLTLILTLTVSPTDLPFLVLMVVLTRNTIILPKRATLRVFPGMVWRPIGLPILWCGPVRVTVRDIHFPLRRHSRLHLVPSRTYKMIWIPRNSQPDSGDSVPVGKHVPVQLVYNIEVRSLGPVEKCVRVRVHQFEPLEEWIKNIPMIPSPFDEPAKDDTVNYSLFDLPRIVEPMPITLDNLPDVFHEPTCQCICVGDQRIRIGDYCMRCQRRCDDLDPAEDQRDLLATTFSSNRACCIPSGIPMLSVPPPRSRASSTSSVASDLSSLYPHSIEDTNGGGGVAGSLLPPSLSRVRRLASVFTSPLVGEGAGPAYALPYHSSAPDLSQPPTDSYDASYADPISMLF</sequence>
<keyword evidence="1" id="KW-1133">Transmembrane helix</keyword>
<evidence type="ECO:0000313" key="3">
    <source>
        <dbReference type="Proteomes" id="UP001203297"/>
    </source>
</evidence>
<dbReference type="Proteomes" id="UP001203297">
    <property type="component" value="Unassembled WGS sequence"/>
</dbReference>
<feature type="transmembrane region" description="Helical" evidence="1">
    <location>
        <begin position="96"/>
        <end position="118"/>
    </location>
</feature>
<dbReference type="AlphaFoldDB" id="A0AAD4M266"/>
<protein>
    <submittedName>
        <fullName evidence="2">Uncharacterized protein</fullName>
    </submittedName>
</protein>